<dbReference type="PANTHER" id="PTHR37293">
    <property type="entry name" value="PHAGE REPLICATION PROTEIN-RELATED"/>
    <property type="match status" value="1"/>
</dbReference>
<dbReference type="PIRSF" id="PIRSF033722">
    <property type="entry name" value="DnaD_CA_C3587_prd"/>
    <property type="match status" value="1"/>
</dbReference>
<evidence type="ECO:0000313" key="3">
    <source>
        <dbReference type="EMBL" id="HIR88986.1"/>
    </source>
</evidence>
<dbReference type="Gene3D" id="1.10.10.630">
    <property type="entry name" value="DnaD domain-like"/>
    <property type="match status" value="2"/>
</dbReference>
<feature type="domain" description="DnaB/C C-terminal" evidence="2">
    <location>
        <begin position="226"/>
        <end position="287"/>
    </location>
</feature>
<comment type="caution">
    <text evidence="3">The sequence shown here is derived from an EMBL/GenBank/DDBJ whole genome shotgun (WGS) entry which is preliminary data.</text>
</comment>
<dbReference type="SUPFAM" id="SSF158499">
    <property type="entry name" value="DnaD domain-like"/>
    <property type="match status" value="2"/>
</dbReference>
<dbReference type="PANTHER" id="PTHR37293:SF5">
    <property type="entry name" value="DNA REPLICATION PROTEIN"/>
    <property type="match status" value="1"/>
</dbReference>
<evidence type="ECO:0000259" key="2">
    <source>
        <dbReference type="Pfam" id="PF07261"/>
    </source>
</evidence>
<organism evidence="3 4">
    <name type="scientific">Candidatus Fimimorpha faecalis</name>
    <dbReference type="NCBI Taxonomy" id="2840824"/>
    <lineage>
        <taxon>Bacteria</taxon>
        <taxon>Bacillati</taxon>
        <taxon>Bacillota</taxon>
        <taxon>Clostridia</taxon>
        <taxon>Eubacteriales</taxon>
        <taxon>Candidatus Fimimorpha</taxon>
    </lineage>
</organism>
<dbReference type="Pfam" id="PF07261">
    <property type="entry name" value="DnaB_2"/>
    <property type="match status" value="2"/>
</dbReference>
<accession>A0A9D1EEL6</accession>
<name>A0A9D1EEL6_9FIRM</name>
<dbReference type="InterPro" id="IPR006343">
    <property type="entry name" value="DnaB/C_C"/>
</dbReference>
<dbReference type="EMBL" id="DVHN01000108">
    <property type="protein sequence ID" value="HIR88986.1"/>
    <property type="molecule type" value="Genomic_DNA"/>
</dbReference>
<reference evidence="3" key="2">
    <citation type="journal article" date="2021" name="PeerJ">
        <title>Extensive microbial diversity within the chicken gut microbiome revealed by metagenomics and culture.</title>
        <authorList>
            <person name="Gilroy R."/>
            <person name="Ravi A."/>
            <person name="Getino M."/>
            <person name="Pursley I."/>
            <person name="Horton D.L."/>
            <person name="Alikhan N.F."/>
            <person name="Baker D."/>
            <person name="Gharbi K."/>
            <person name="Hall N."/>
            <person name="Watson M."/>
            <person name="Adriaenssens E.M."/>
            <person name="Foster-Nyarko E."/>
            <person name="Jarju S."/>
            <person name="Secka A."/>
            <person name="Antonio M."/>
            <person name="Oren A."/>
            <person name="Chaudhuri R.R."/>
            <person name="La Ragione R."/>
            <person name="Hildebrand F."/>
            <person name="Pallen M.J."/>
        </authorList>
    </citation>
    <scope>NUCLEOTIDE SEQUENCE</scope>
    <source>
        <strain evidence="3">ChiW13-3771</strain>
    </source>
</reference>
<dbReference type="Proteomes" id="UP000824201">
    <property type="component" value="Unassembled WGS sequence"/>
</dbReference>
<dbReference type="InterPro" id="IPR017019">
    <property type="entry name" value="DNA_replication_prd_bac"/>
</dbReference>
<dbReference type="InterPro" id="IPR034829">
    <property type="entry name" value="DnaD-like_sf"/>
</dbReference>
<dbReference type="InterPro" id="IPR053162">
    <property type="entry name" value="DnaD"/>
</dbReference>
<protein>
    <submittedName>
        <fullName evidence="3">DnaD domain protein</fullName>
    </submittedName>
</protein>
<comment type="similarity">
    <text evidence="1">Belongs to the DnaB/DnaD family.</text>
</comment>
<evidence type="ECO:0000313" key="4">
    <source>
        <dbReference type="Proteomes" id="UP000824201"/>
    </source>
</evidence>
<reference evidence="3" key="1">
    <citation type="submission" date="2020-10" db="EMBL/GenBank/DDBJ databases">
        <authorList>
            <person name="Gilroy R."/>
        </authorList>
    </citation>
    <scope>NUCLEOTIDE SEQUENCE</scope>
    <source>
        <strain evidence="3">ChiW13-3771</strain>
    </source>
</reference>
<evidence type="ECO:0000256" key="1">
    <source>
        <dbReference type="ARBA" id="ARBA00093462"/>
    </source>
</evidence>
<sequence length="336" mass="39530">MATLNLHNQINQDTVMVSGIFIDEYMPKANGEFVKIYLYLLRSRQKTNPKLSLSHMADIFHLTEHDVLRALSYWEKEGLLRLSFDFNHSLTDITLLDVITPNLPEPVDSSEEFTEPTPQMMENLSRDPNFCELLNIAEIYLKRTVKSTDWSILGYWYLMFHRSYDIIEYLIEYCVEQGHTNMNYIEAVARNWHEQRLFSISAIKDYTTSRSKIVYSVMRAFGLQNRGPSLKESEFIRKWNRTFSTEMILKACEKTMTAVHNPSFEYTDSILMSWKQAGITTLEQVAARDQEYQNKNKQTASIQSINRTNRKPSQFHNFKQRNTDYDELVASYYGYE</sequence>
<feature type="domain" description="DnaB/C C-terminal" evidence="2">
    <location>
        <begin position="135"/>
        <end position="206"/>
    </location>
</feature>
<dbReference type="AlphaFoldDB" id="A0A9D1EEL6"/>
<gene>
    <name evidence="3" type="ORF">IAC96_08565</name>
</gene>
<dbReference type="NCBIfam" id="TIGR01446">
    <property type="entry name" value="DnaD_dom"/>
    <property type="match status" value="2"/>
</dbReference>
<proteinExistence type="inferred from homology"/>